<evidence type="ECO:0000313" key="1">
    <source>
        <dbReference type="EMBL" id="GFE65194.1"/>
    </source>
</evidence>
<name>A0A6N6JGE6_9RHOB</name>
<proteinExistence type="predicted"/>
<keyword evidence="2" id="KW-1185">Reference proteome</keyword>
<protein>
    <submittedName>
        <fullName evidence="1">Uncharacterized protein</fullName>
    </submittedName>
</protein>
<dbReference type="EMBL" id="BLJE01000002">
    <property type="protein sequence ID" value="GFE65194.1"/>
    <property type="molecule type" value="Genomic_DNA"/>
</dbReference>
<organism evidence="1 2">
    <name type="scientific">Litoreibacter roseus</name>
    <dbReference type="NCBI Taxonomy" id="2601869"/>
    <lineage>
        <taxon>Bacteria</taxon>
        <taxon>Pseudomonadati</taxon>
        <taxon>Pseudomonadota</taxon>
        <taxon>Alphaproteobacteria</taxon>
        <taxon>Rhodobacterales</taxon>
        <taxon>Roseobacteraceae</taxon>
        <taxon>Litoreibacter</taxon>
    </lineage>
</organism>
<gene>
    <name evidence="1" type="ORF">KIN_22680</name>
</gene>
<evidence type="ECO:0000313" key="2">
    <source>
        <dbReference type="Proteomes" id="UP000436822"/>
    </source>
</evidence>
<accession>A0A6N6JGE6</accession>
<comment type="caution">
    <text evidence="1">The sequence shown here is derived from an EMBL/GenBank/DDBJ whole genome shotgun (WGS) entry which is preliminary data.</text>
</comment>
<reference evidence="1 2" key="1">
    <citation type="submission" date="2019-12" db="EMBL/GenBank/DDBJ databases">
        <title>Litoreibacter badius sp. nov., a novel bacteriochlorophyll a-containing bacterium in the genus Litoreibacter.</title>
        <authorList>
            <person name="Kanamuro M."/>
            <person name="Takabe Y."/>
            <person name="Mori K."/>
            <person name="Takaichi S."/>
            <person name="Hanada S."/>
        </authorList>
    </citation>
    <scope>NUCLEOTIDE SEQUENCE [LARGE SCALE GENOMIC DNA]</scope>
    <source>
        <strain evidence="1 2">K6</strain>
    </source>
</reference>
<dbReference type="Proteomes" id="UP000436822">
    <property type="component" value="Unassembled WGS sequence"/>
</dbReference>
<dbReference type="AlphaFoldDB" id="A0A6N6JGE6"/>
<sequence length="68" mass="7201">MLPRNGECIGMLSKHLTSLMAHIPASDGRVFAVSAQAALGLLKPNNYTTQPVGRTSFTSPSPGVRMAF</sequence>